<evidence type="ECO:0000256" key="1">
    <source>
        <dbReference type="ARBA" id="ARBA00004162"/>
    </source>
</evidence>
<dbReference type="PANTHER" id="PTHR32219:SF3">
    <property type="entry name" value="CALPONIN-LIKE DOMAIN PROTEIN"/>
    <property type="match status" value="1"/>
</dbReference>
<comment type="caution">
    <text evidence="12">The sequence shown here is derived from an EMBL/GenBank/DDBJ whole genome shotgun (WGS) entry which is preliminary data.</text>
</comment>
<feature type="compositionally biased region" description="Basic and acidic residues" evidence="10">
    <location>
        <begin position="678"/>
        <end position="696"/>
    </location>
</feature>
<keyword evidence="5" id="KW-0256">Endoplasmic reticulum</keyword>
<protein>
    <submittedName>
        <fullName evidence="12">Microtubule-associated protein futsch</fullName>
    </submittedName>
</protein>
<feature type="region of interest" description="Disordered" evidence="10">
    <location>
        <begin position="916"/>
        <end position="944"/>
    </location>
</feature>
<name>A0ABD1Q6N5_9LAMI</name>
<keyword evidence="8 11" id="KW-0472">Membrane</keyword>
<evidence type="ECO:0000256" key="7">
    <source>
        <dbReference type="ARBA" id="ARBA00023054"/>
    </source>
</evidence>
<comment type="subcellular location">
    <subcellularLocation>
        <location evidence="1">Cell membrane</location>
        <topology evidence="1">Single-pass membrane protein</topology>
    </subcellularLocation>
    <subcellularLocation>
        <location evidence="2">Endoplasmic reticulum membrane</location>
        <topology evidence="2">Single-pass membrane protein</topology>
    </subcellularLocation>
</comment>
<keyword evidence="7" id="KW-0175">Coiled coil</keyword>
<feature type="compositionally biased region" description="Polar residues" evidence="10">
    <location>
        <begin position="1232"/>
        <end position="1243"/>
    </location>
</feature>
<reference evidence="13" key="1">
    <citation type="submission" date="2024-07" db="EMBL/GenBank/DDBJ databases">
        <title>Two chromosome-level genome assemblies of Korean endemic species Abeliophyllum distichum and Forsythia ovata (Oleaceae).</title>
        <authorList>
            <person name="Jang H."/>
        </authorList>
    </citation>
    <scope>NUCLEOTIDE SEQUENCE [LARGE SCALE GENOMIC DNA]</scope>
</reference>
<feature type="region of interest" description="Disordered" evidence="10">
    <location>
        <begin position="1105"/>
        <end position="1146"/>
    </location>
</feature>
<evidence type="ECO:0000313" key="13">
    <source>
        <dbReference type="Proteomes" id="UP001604336"/>
    </source>
</evidence>
<comment type="similarity">
    <text evidence="9">Belongs to the plant Proton pump-interactor protein family.</text>
</comment>
<dbReference type="EMBL" id="JBFOLK010000012">
    <property type="protein sequence ID" value="KAL2471855.1"/>
    <property type="molecule type" value="Genomic_DNA"/>
</dbReference>
<organism evidence="12 13">
    <name type="scientific">Abeliophyllum distichum</name>
    <dbReference type="NCBI Taxonomy" id="126358"/>
    <lineage>
        <taxon>Eukaryota</taxon>
        <taxon>Viridiplantae</taxon>
        <taxon>Streptophyta</taxon>
        <taxon>Embryophyta</taxon>
        <taxon>Tracheophyta</taxon>
        <taxon>Spermatophyta</taxon>
        <taxon>Magnoliopsida</taxon>
        <taxon>eudicotyledons</taxon>
        <taxon>Gunneridae</taxon>
        <taxon>Pentapetalae</taxon>
        <taxon>asterids</taxon>
        <taxon>lamiids</taxon>
        <taxon>Lamiales</taxon>
        <taxon>Oleaceae</taxon>
        <taxon>Forsythieae</taxon>
        <taxon>Abeliophyllum</taxon>
    </lineage>
</organism>
<keyword evidence="4 11" id="KW-0812">Transmembrane</keyword>
<evidence type="ECO:0000256" key="8">
    <source>
        <dbReference type="ARBA" id="ARBA00023136"/>
    </source>
</evidence>
<dbReference type="GO" id="GO:0005789">
    <property type="term" value="C:endoplasmic reticulum membrane"/>
    <property type="evidence" value="ECO:0007669"/>
    <property type="project" value="UniProtKB-SubCell"/>
</dbReference>
<evidence type="ECO:0000256" key="10">
    <source>
        <dbReference type="SAM" id="MobiDB-lite"/>
    </source>
</evidence>
<evidence type="ECO:0000256" key="9">
    <source>
        <dbReference type="ARBA" id="ARBA00038080"/>
    </source>
</evidence>
<dbReference type="PANTHER" id="PTHR32219">
    <property type="entry name" value="RNA-BINDING PROTEIN YLMH-RELATED"/>
    <property type="match status" value="1"/>
</dbReference>
<evidence type="ECO:0000256" key="2">
    <source>
        <dbReference type="ARBA" id="ARBA00004389"/>
    </source>
</evidence>
<feature type="compositionally biased region" description="Polar residues" evidence="10">
    <location>
        <begin position="252"/>
        <end position="263"/>
    </location>
</feature>
<feature type="compositionally biased region" description="Basic and acidic residues" evidence="10">
    <location>
        <begin position="916"/>
        <end position="938"/>
    </location>
</feature>
<evidence type="ECO:0000256" key="11">
    <source>
        <dbReference type="SAM" id="Phobius"/>
    </source>
</evidence>
<keyword evidence="13" id="KW-1185">Reference proteome</keyword>
<evidence type="ECO:0000256" key="3">
    <source>
        <dbReference type="ARBA" id="ARBA00022475"/>
    </source>
</evidence>
<evidence type="ECO:0000313" key="12">
    <source>
        <dbReference type="EMBL" id="KAL2471855.1"/>
    </source>
</evidence>
<evidence type="ECO:0000256" key="6">
    <source>
        <dbReference type="ARBA" id="ARBA00022989"/>
    </source>
</evidence>
<feature type="region of interest" description="Disordered" evidence="10">
    <location>
        <begin position="1"/>
        <end position="35"/>
    </location>
</feature>
<dbReference type="Proteomes" id="UP001604336">
    <property type="component" value="Unassembled WGS sequence"/>
</dbReference>
<sequence>MTEVVLKPSSCQNDLPKPDSNGIGHYNHQNDPDNSNAFKNGVNDLSEDLLDNKDVVVSNSSVLTDSELVEVQAVEFDAQSGKLDSKSEKIRELLDGGHDPVEGTNVIFPVENGIPQDQYNSLACEGHDVPNGTNGILPVENVIPNDQQNSLGDRGHGIANATNGILLVENGIPRDEQNSHGVGVQVSTVDTVEEQSGKTENEAEVEIKQVQDQTGKSESNAEDEIEQIQDQNEKTESSVEAEIEKTEDQTESESFPSTIENQESQARDLGLGTQLGDNVELNNLLSDINVSGDANDKCEDHNLGVVSSTKSEVNRGSLDLVTGCIEPEDANEKCEDHNLELASSTKSEMDQGSLDVVTEAVECEDVDDNYEDHTLVLTSSTKSEMDQGSLDVVTEAVECEDVDDNYEDHTLVLTSSTKSEMDQGSLDVVTEAVECEDVDDKYEDHTLELTSSTTSEVDQGSLDLVTEGVEREDANDKCEYHNLGLASSTKSEMDQGSLNVVTEVVECEDANEKYEDHNLELALSTKSEVDQGSLDVVTDAVECESRKIEVGEVSLEDKVEKLAGELVDTSESQVRVTTSMHLDPKYWPPINEEVTKTESDSDVMENQKSKATLGDNVECRIEHGHEAEKQAMFSRRWADMVRAYPRKTKIVHDPVLKENKENSPLSCAEDCDPCPVEPDEHPDCSEESPKAVKSETENDVSLPTYNFPASIAEVHEPQTEIENSNSKSTEEYTFPIDGPKFEINVENNPVVLSCTTKDARSGSENLVLQESEDPGKVHGNGISTAPPNGSTAVVLAGENVSVEAVTRPLSFVRILNFNERKLREQIKHAQLEVDEKTQLRGAIQLEIQKTRAKCQTHVVGYEAAMIENKAARNLVRLKHSEIDSLHSVINRAKNVMTIEDLDSRICNMEHMIQHETLPSKEEKKHEIKQQKQQREKLSHGMGSQDEIQQVLDKREEVEERLKILKNELDDLKDRISKTKEAAMAADRKHEDENRKAEELQAQFRAADDIHQAAYARLQSLRKEHFEKVKNIMELWHTSDEFRKEYVKQNARRTLMKIGALDGSSLGTDEAPPILPGYMNERVDKLGLTPAKAGSIKSLHLELSKPKNSTVTNKKHAKPVMGNGSATVSGEDVINEKEKEAVKSKEEVELERKAKEELRVEAEARLKEQLRLEEIAKAKLALERKKRNAEKAQRRAELRAQKEAEQKEQEREKRLRKKERKKGASAAGEANEDTNVCETAQSSKSRTEIVKETNGIKETNSAAAALATTKRHPKQSKTKYIPPSIVRNRNKKKLQHWMWLILACFIVVALFCLGNTGIITLENHKWGRHFF</sequence>
<accession>A0ABD1Q6N5</accession>
<proteinExistence type="inferred from homology"/>
<feature type="transmembrane region" description="Helical" evidence="11">
    <location>
        <begin position="1296"/>
        <end position="1320"/>
    </location>
</feature>
<feature type="region of interest" description="Disordered" evidence="10">
    <location>
        <begin position="190"/>
        <end position="263"/>
    </location>
</feature>
<feature type="compositionally biased region" description="Basic and acidic residues" evidence="10">
    <location>
        <begin position="1133"/>
        <end position="1146"/>
    </location>
</feature>
<evidence type="ECO:0000256" key="5">
    <source>
        <dbReference type="ARBA" id="ARBA00022824"/>
    </source>
</evidence>
<feature type="region of interest" description="Disordered" evidence="10">
    <location>
        <begin position="1190"/>
        <end position="1246"/>
    </location>
</feature>
<keyword evidence="6 11" id="KW-1133">Transmembrane helix</keyword>
<dbReference type="GO" id="GO:0005886">
    <property type="term" value="C:plasma membrane"/>
    <property type="evidence" value="ECO:0007669"/>
    <property type="project" value="UniProtKB-SubCell"/>
</dbReference>
<feature type="region of interest" description="Disordered" evidence="10">
    <location>
        <begin position="677"/>
        <end position="701"/>
    </location>
</feature>
<dbReference type="InterPro" id="IPR055282">
    <property type="entry name" value="PPI1-4"/>
</dbReference>
<feature type="compositionally biased region" description="Basic and acidic residues" evidence="10">
    <location>
        <begin position="1190"/>
        <end position="1212"/>
    </location>
</feature>
<keyword evidence="3" id="KW-1003">Cell membrane</keyword>
<feature type="compositionally biased region" description="Basic and acidic residues" evidence="10">
    <location>
        <begin position="231"/>
        <end position="248"/>
    </location>
</feature>
<feature type="compositionally biased region" description="Basic and acidic residues" evidence="10">
    <location>
        <begin position="195"/>
        <end position="209"/>
    </location>
</feature>
<gene>
    <name evidence="12" type="ORF">Adt_39991</name>
</gene>
<feature type="compositionally biased region" description="Basic residues" evidence="10">
    <location>
        <begin position="1213"/>
        <end position="1222"/>
    </location>
</feature>
<evidence type="ECO:0000256" key="4">
    <source>
        <dbReference type="ARBA" id="ARBA00022692"/>
    </source>
</evidence>